<feature type="domain" description="HTH tetR-type" evidence="5">
    <location>
        <begin position="6"/>
        <end position="66"/>
    </location>
</feature>
<dbReference type="PROSITE" id="PS50977">
    <property type="entry name" value="HTH_TETR_2"/>
    <property type="match status" value="1"/>
</dbReference>
<dbReference type="Pfam" id="PF14246">
    <property type="entry name" value="TetR_C_7"/>
    <property type="match status" value="1"/>
</dbReference>
<keyword evidence="8" id="KW-1185">Reference proteome</keyword>
<evidence type="ECO:0000256" key="4">
    <source>
        <dbReference type="PROSITE-ProRule" id="PRU00335"/>
    </source>
</evidence>
<dbReference type="EMBL" id="JRKN01000030">
    <property type="protein sequence ID" value="KGJ02845.1"/>
    <property type="molecule type" value="Genomic_DNA"/>
</dbReference>
<proteinExistence type="predicted"/>
<dbReference type="Proteomes" id="UP000182312">
    <property type="component" value="Unassembled WGS sequence"/>
</dbReference>
<feature type="DNA-binding region" description="H-T-H motif" evidence="4">
    <location>
        <begin position="29"/>
        <end position="48"/>
    </location>
</feature>
<organism evidence="6 8">
    <name type="scientific">Paracoccus halophilus</name>
    <dbReference type="NCBI Taxonomy" id="376733"/>
    <lineage>
        <taxon>Bacteria</taxon>
        <taxon>Pseudomonadati</taxon>
        <taxon>Pseudomonadota</taxon>
        <taxon>Alphaproteobacteria</taxon>
        <taxon>Rhodobacterales</taxon>
        <taxon>Paracoccaceae</taxon>
        <taxon>Paracoccus</taxon>
    </lineage>
</organism>
<reference evidence="7 9" key="3">
    <citation type="submission" date="2016-10" db="EMBL/GenBank/DDBJ databases">
        <authorList>
            <person name="de Groot N.N."/>
        </authorList>
    </citation>
    <scope>NUCLEOTIDE SEQUENCE [LARGE SCALE GENOMIC DNA]</scope>
    <source>
        <strain evidence="7 9">CGMCC 1.6117</strain>
    </source>
</reference>
<dbReference type="RefSeq" id="WP_036743205.1">
    <property type="nucleotide sequence ID" value="NZ_FOJO01000027.1"/>
</dbReference>
<evidence type="ECO:0000313" key="9">
    <source>
        <dbReference type="Proteomes" id="UP000182312"/>
    </source>
</evidence>
<dbReference type="SUPFAM" id="SSF46689">
    <property type="entry name" value="Homeodomain-like"/>
    <property type="match status" value="1"/>
</dbReference>
<keyword evidence="3" id="KW-0804">Transcription</keyword>
<keyword evidence="1" id="KW-0805">Transcription regulation</keyword>
<evidence type="ECO:0000313" key="8">
    <source>
        <dbReference type="Proteomes" id="UP000029846"/>
    </source>
</evidence>
<sequence>MSEKQTERRAQIEAAAFELLENVGYKKASMLEIAKRARASNETLYAWYGNKQALFSSLISSNARIVEDSLQEAVSGNANPDDALFDLGKLLLEFTATEKAIIINRAAVADVQETGLLAAAVEKNARQVMIGLIDALMAKLAASGRFRFDHGLREATEVFIGLLIGELQMQQALGAIPPLASHEIDDRAKRITDLFFRLYRFS</sequence>
<reference evidence="6 8" key="2">
    <citation type="submission" date="2014-10" db="EMBL/GenBank/DDBJ databases">
        <title>Paracoccus sanguinis sp. nov., isolated from clinical specimens of New York State patients.</title>
        <authorList>
            <person name="Mingle L.A."/>
            <person name="Cole J.A."/>
            <person name="Lapierre P."/>
            <person name="Musser K.A."/>
        </authorList>
    </citation>
    <scope>NUCLEOTIDE SEQUENCE [LARGE SCALE GENOMIC DNA]</scope>
    <source>
        <strain evidence="6 8">JCM 14014</strain>
    </source>
</reference>
<dbReference type="GO" id="GO:0000976">
    <property type="term" value="F:transcription cis-regulatory region binding"/>
    <property type="evidence" value="ECO:0007669"/>
    <property type="project" value="TreeGrafter"/>
</dbReference>
<dbReference type="AlphaFoldDB" id="A0A099EWP6"/>
<dbReference type="InterPro" id="IPR001647">
    <property type="entry name" value="HTH_TetR"/>
</dbReference>
<dbReference type="PANTHER" id="PTHR30055:SF234">
    <property type="entry name" value="HTH-TYPE TRANSCRIPTIONAL REGULATOR BETI"/>
    <property type="match status" value="1"/>
</dbReference>
<evidence type="ECO:0000256" key="1">
    <source>
        <dbReference type="ARBA" id="ARBA00023015"/>
    </source>
</evidence>
<evidence type="ECO:0000313" key="7">
    <source>
        <dbReference type="EMBL" id="SFA60206.1"/>
    </source>
</evidence>
<evidence type="ECO:0000256" key="3">
    <source>
        <dbReference type="ARBA" id="ARBA00023163"/>
    </source>
</evidence>
<dbReference type="GO" id="GO:0003700">
    <property type="term" value="F:DNA-binding transcription factor activity"/>
    <property type="evidence" value="ECO:0007669"/>
    <property type="project" value="TreeGrafter"/>
</dbReference>
<dbReference type="InterPro" id="IPR039536">
    <property type="entry name" value="TetR_C_Proteobacteria"/>
</dbReference>
<dbReference type="PANTHER" id="PTHR30055">
    <property type="entry name" value="HTH-TYPE TRANSCRIPTIONAL REGULATOR RUTR"/>
    <property type="match status" value="1"/>
</dbReference>
<dbReference type="STRING" id="376733.SAMN04487972_12720"/>
<keyword evidence="2 4" id="KW-0238">DNA-binding</keyword>
<evidence type="ECO:0000313" key="6">
    <source>
        <dbReference type="EMBL" id="KGJ02845.1"/>
    </source>
</evidence>
<dbReference type="InterPro" id="IPR050109">
    <property type="entry name" value="HTH-type_TetR-like_transc_reg"/>
</dbReference>
<accession>A0A099EWP6</accession>
<dbReference type="Proteomes" id="UP000029846">
    <property type="component" value="Unassembled WGS sequence"/>
</dbReference>
<protein>
    <submittedName>
        <fullName evidence="7">Transcriptional regulator, TetR family</fullName>
    </submittedName>
</protein>
<gene>
    <name evidence="6" type="ORF">IT41_16220</name>
    <name evidence="7" type="ORF">SAMN04487972_12720</name>
</gene>
<dbReference type="EMBL" id="FOJO01000027">
    <property type="protein sequence ID" value="SFA60206.1"/>
    <property type="molecule type" value="Genomic_DNA"/>
</dbReference>
<evidence type="ECO:0000259" key="5">
    <source>
        <dbReference type="PROSITE" id="PS50977"/>
    </source>
</evidence>
<evidence type="ECO:0000256" key="2">
    <source>
        <dbReference type="ARBA" id="ARBA00023125"/>
    </source>
</evidence>
<dbReference type="Gene3D" id="1.10.357.10">
    <property type="entry name" value="Tetracycline Repressor, domain 2"/>
    <property type="match status" value="1"/>
</dbReference>
<reference evidence="6 8" key="1">
    <citation type="submission" date="2014-09" db="EMBL/GenBank/DDBJ databases">
        <authorList>
            <person name="McGinnis J.M."/>
            <person name="Wolfgang W.J."/>
        </authorList>
    </citation>
    <scope>NUCLEOTIDE SEQUENCE [LARGE SCALE GENOMIC DNA]</scope>
    <source>
        <strain evidence="6 8">JCM 14014</strain>
    </source>
</reference>
<dbReference type="InterPro" id="IPR009057">
    <property type="entry name" value="Homeodomain-like_sf"/>
</dbReference>
<dbReference type="Gene3D" id="1.10.10.60">
    <property type="entry name" value="Homeodomain-like"/>
    <property type="match status" value="1"/>
</dbReference>
<dbReference type="Pfam" id="PF00440">
    <property type="entry name" value="TetR_N"/>
    <property type="match status" value="1"/>
</dbReference>
<name>A0A099EWP6_9RHOB</name>
<dbReference type="eggNOG" id="COG1309">
    <property type="taxonomic scope" value="Bacteria"/>
</dbReference>